<proteinExistence type="predicted"/>
<name>A0AAW1C1I2_CROAD</name>
<evidence type="ECO:0000313" key="2">
    <source>
        <dbReference type="Proteomes" id="UP001474421"/>
    </source>
</evidence>
<dbReference type="Proteomes" id="UP001474421">
    <property type="component" value="Unassembled WGS sequence"/>
</dbReference>
<reference evidence="1 2" key="1">
    <citation type="journal article" date="2024" name="Proc. Natl. Acad. Sci. U.S.A.">
        <title>The genetic regulatory architecture and epigenomic basis for age-related changes in rattlesnake venom.</title>
        <authorList>
            <person name="Hogan M.P."/>
            <person name="Holding M.L."/>
            <person name="Nystrom G.S."/>
            <person name="Colston T.J."/>
            <person name="Bartlett D.A."/>
            <person name="Mason A.J."/>
            <person name="Ellsworth S.A."/>
            <person name="Rautsaw R.M."/>
            <person name="Lawrence K.C."/>
            <person name="Strickland J.L."/>
            <person name="He B."/>
            <person name="Fraser P."/>
            <person name="Margres M.J."/>
            <person name="Gilbert D.M."/>
            <person name="Gibbs H.L."/>
            <person name="Parkinson C.L."/>
            <person name="Rokyta D.R."/>
        </authorList>
    </citation>
    <scope>NUCLEOTIDE SEQUENCE [LARGE SCALE GENOMIC DNA]</scope>
    <source>
        <strain evidence="1">DRR0105</strain>
    </source>
</reference>
<evidence type="ECO:0000313" key="1">
    <source>
        <dbReference type="EMBL" id="KAK9408232.1"/>
    </source>
</evidence>
<accession>A0AAW1C1I2</accession>
<organism evidence="1 2">
    <name type="scientific">Crotalus adamanteus</name>
    <name type="common">Eastern diamondback rattlesnake</name>
    <dbReference type="NCBI Taxonomy" id="8729"/>
    <lineage>
        <taxon>Eukaryota</taxon>
        <taxon>Metazoa</taxon>
        <taxon>Chordata</taxon>
        <taxon>Craniata</taxon>
        <taxon>Vertebrata</taxon>
        <taxon>Euteleostomi</taxon>
        <taxon>Lepidosauria</taxon>
        <taxon>Squamata</taxon>
        <taxon>Bifurcata</taxon>
        <taxon>Unidentata</taxon>
        <taxon>Episquamata</taxon>
        <taxon>Toxicofera</taxon>
        <taxon>Serpentes</taxon>
        <taxon>Colubroidea</taxon>
        <taxon>Viperidae</taxon>
        <taxon>Crotalinae</taxon>
        <taxon>Crotalus</taxon>
    </lineage>
</organism>
<dbReference type="EMBL" id="JAOTOJ010000002">
    <property type="protein sequence ID" value="KAK9408232.1"/>
    <property type="molecule type" value="Genomic_DNA"/>
</dbReference>
<protein>
    <submittedName>
        <fullName evidence="1">Uncharacterized protein</fullName>
    </submittedName>
</protein>
<comment type="caution">
    <text evidence="1">The sequence shown here is derived from an EMBL/GenBank/DDBJ whole genome shotgun (WGS) entry which is preliminary data.</text>
</comment>
<dbReference type="AlphaFoldDB" id="A0AAW1C1I2"/>
<gene>
    <name evidence="1" type="ORF">NXF25_007006</name>
</gene>
<sequence length="42" mass="4737">MDLQCLLPHTHQDFSLLGSLRLEAVLAFLPSQALWVGSLTWQ</sequence>
<keyword evidence="2" id="KW-1185">Reference proteome</keyword>